<feature type="region of interest" description="Disordered" evidence="1">
    <location>
        <begin position="450"/>
        <end position="519"/>
    </location>
</feature>
<comment type="caution">
    <text evidence="3">The sequence shown here is derived from an EMBL/GenBank/DDBJ whole genome shotgun (WGS) entry which is preliminary data.</text>
</comment>
<evidence type="ECO:0000313" key="4">
    <source>
        <dbReference type="Proteomes" id="UP001165085"/>
    </source>
</evidence>
<feature type="region of interest" description="Disordered" evidence="1">
    <location>
        <begin position="1"/>
        <end position="44"/>
    </location>
</feature>
<feature type="compositionally biased region" description="Gly residues" evidence="1">
    <location>
        <begin position="18"/>
        <end position="30"/>
    </location>
</feature>
<feature type="transmembrane region" description="Helical" evidence="2">
    <location>
        <begin position="299"/>
        <end position="319"/>
    </location>
</feature>
<feature type="compositionally biased region" description="Acidic residues" evidence="1">
    <location>
        <begin position="474"/>
        <end position="490"/>
    </location>
</feature>
<sequence length="519" mass="56479">MDMSPVVESHPPSSTGDAGSGSGAGAGGEGTKPRTNSAAARAKRRWTKAVNRVTLLNVATRKDKRACCSCCVCFRDPKDRDAGIPQICLKYDSCPFNPNNHFLAKSRLALMFSNIGYKFFDKYRRVFQGLAFVWTLVGFFVTCIACLALINDTIILRTVHWASGATFEGILPPKGFNYSAIFIGLRGYNFVSCKNTSAPILKGYAVTYDSSDNEIKEPKWELSTDVYGTGSDFDCFSEVYPWDYNTVDEGLDQEWAGKCAYSCAATIFTALSSCGPMIFAMIGALNRMNKHSDAPQQKMLGCITDTIGAVTLCLALLSFERGCFDDMGRENVDFEYVKNDVSVPEHFDRIWWGRGSAYWVFWIFCFSGACLRALVHWLTPCPGLGIGFMTWRLPTGEDIQTQLVGRARAAKEKTKRAGRKVKDKARAVKQIVILPAGAKGKAFLRNVSSVGSDSTVRSGGGGSGAVGDSFTITEGDEEEEESDNDDEAGWLDDQNSVEEGRGKGAGARVGAGLGGDTQL</sequence>
<reference evidence="4" key="1">
    <citation type="journal article" date="2023" name="Commun. Biol.">
        <title>Genome analysis of Parmales, the sister group of diatoms, reveals the evolutionary specialization of diatoms from phago-mixotrophs to photoautotrophs.</title>
        <authorList>
            <person name="Ban H."/>
            <person name="Sato S."/>
            <person name="Yoshikawa S."/>
            <person name="Yamada K."/>
            <person name="Nakamura Y."/>
            <person name="Ichinomiya M."/>
            <person name="Sato N."/>
            <person name="Blanc-Mathieu R."/>
            <person name="Endo H."/>
            <person name="Kuwata A."/>
            <person name="Ogata H."/>
        </authorList>
    </citation>
    <scope>NUCLEOTIDE SEQUENCE [LARGE SCALE GENOMIC DNA]</scope>
    <source>
        <strain evidence="4">NIES 3701</strain>
    </source>
</reference>
<accession>A0A9W7C902</accession>
<protein>
    <submittedName>
        <fullName evidence="3">Uncharacterized protein</fullName>
    </submittedName>
</protein>
<feature type="compositionally biased region" description="Gly residues" evidence="1">
    <location>
        <begin position="503"/>
        <end position="519"/>
    </location>
</feature>
<evidence type="ECO:0000256" key="1">
    <source>
        <dbReference type="SAM" id="MobiDB-lite"/>
    </source>
</evidence>
<dbReference type="OrthoDB" id="195706at2759"/>
<dbReference type="Proteomes" id="UP001165085">
    <property type="component" value="Unassembled WGS sequence"/>
</dbReference>
<name>A0A9W7C902_9STRA</name>
<dbReference type="EMBL" id="BRXY01000568">
    <property type="protein sequence ID" value="GMI00344.1"/>
    <property type="molecule type" value="Genomic_DNA"/>
</dbReference>
<keyword evidence="2" id="KW-0812">Transmembrane</keyword>
<keyword evidence="2" id="KW-0472">Membrane</keyword>
<feature type="transmembrane region" description="Helical" evidence="2">
    <location>
        <begin position="357"/>
        <end position="375"/>
    </location>
</feature>
<feature type="transmembrane region" description="Helical" evidence="2">
    <location>
        <begin position="126"/>
        <end position="150"/>
    </location>
</feature>
<proteinExistence type="predicted"/>
<organism evidence="3 4">
    <name type="scientific">Triparma strigata</name>
    <dbReference type="NCBI Taxonomy" id="1606541"/>
    <lineage>
        <taxon>Eukaryota</taxon>
        <taxon>Sar</taxon>
        <taxon>Stramenopiles</taxon>
        <taxon>Ochrophyta</taxon>
        <taxon>Bolidophyceae</taxon>
        <taxon>Parmales</taxon>
        <taxon>Triparmaceae</taxon>
        <taxon>Triparma</taxon>
    </lineage>
</organism>
<evidence type="ECO:0000256" key="2">
    <source>
        <dbReference type="SAM" id="Phobius"/>
    </source>
</evidence>
<keyword evidence="4" id="KW-1185">Reference proteome</keyword>
<dbReference type="AlphaFoldDB" id="A0A9W7C902"/>
<gene>
    <name evidence="3" type="ORF">TrST_g3139</name>
</gene>
<keyword evidence="2" id="KW-1133">Transmembrane helix</keyword>
<evidence type="ECO:0000313" key="3">
    <source>
        <dbReference type="EMBL" id="GMI00344.1"/>
    </source>
</evidence>
<feature type="transmembrane region" description="Helical" evidence="2">
    <location>
        <begin position="267"/>
        <end position="287"/>
    </location>
</feature>